<accession>A0A9W6TS41</accession>
<dbReference type="EMBL" id="BSXW01000322">
    <property type="protein sequence ID" value="GMF18593.1"/>
    <property type="molecule type" value="Genomic_DNA"/>
</dbReference>
<dbReference type="Proteomes" id="UP001165083">
    <property type="component" value="Unassembled WGS sequence"/>
</dbReference>
<dbReference type="AlphaFoldDB" id="A0A9W6TS41"/>
<proteinExistence type="predicted"/>
<comment type="caution">
    <text evidence="1">The sequence shown here is derived from an EMBL/GenBank/DDBJ whole genome shotgun (WGS) entry which is preliminary data.</text>
</comment>
<name>A0A9W6TS41_9STRA</name>
<evidence type="ECO:0000313" key="2">
    <source>
        <dbReference type="Proteomes" id="UP001165083"/>
    </source>
</evidence>
<organism evidence="1 2">
    <name type="scientific">Phytophthora lilii</name>
    <dbReference type="NCBI Taxonomy" id="2077276"/>
    <lineage>
        <taxon>Eukaryota</taxon>
        <taxon>Sar</taxon>
        <taxon>Stramenopiles</taxon>
        <taxon>Oomycota</taxon>
        <taxon>Peronosporomycetes</taxon>
        <taxon>Peronosporales</taxon>
        <taxon>Peronosporaceae</taxon>
        <taxon>Phytophthora</taxon>
    </lineage>
</organism>
<sequence>MVDAEVQAKPKINDAEVQATPSVVDIEVNSIPTMTDVGVGEDKATADDTLLSDGGNDEIEEQKRSKQAVAEIFEIYPILCELGIHPLASNGRQLTKYYIGKQMMLRHTLLE</sequence>
<protein>
    <submittedName>
        <fullName evidence="1">Unnamed protein product</fullName>
    </submittedName>
</protein>
<reference evidence="1" key="1">
    <citation type="submission" date="2023-04" db="EMBL/GenBank/DDBJ databases">
        <title>Phytophthora lilii NBRC 32176.</title>
        <authorList>
            <person name="Ichikawa N."/>
            <person name="Sato H."/>
            <person name="Tonouchi N."/>
        </authorList>
    </citation>
    <scope>NUCLEOTIDE SEQUENCE</scope>
    <source>
        <strain evidence="1">NBRC 32176</strain>
    </source>
</reference>
<evidence type="ECO:0000313" key="1">
    <source>
        <dbReference type="EMBL" id="GMF18593.1"/>
    </source>
</evidence>
<keyword evidence="2" id="KW-1185">Reference proteome</keyword>
<gene>
    <name evidence="1" type="ORF">Plil01_000697900</name>
</gene>